<feature type="compositionally biased region" description="Low complexity" evidence="1">
    <location>
        <begin position="84"/>
        <end position="94"/>
    </location>
</feature>
<protein>
    <submittedName>
        <fullName evidence="2">Uncharacterized protein</fullName>
    </submittedName>
</protein>
<proteinExistence type="predicted"/>
<dbReference type="EMBL" id="BNBC01000022">
    <property type="protein sequence ID" value="GHE84798.1"/>
    <property type="molecule type" value="Genomic_DNA"/>
</dbReference>
<dbReference type="Proteomes" id="UP000641386">
    <property type="component" value="Unassembled WGS sequence"/>
</dbReference>
<dbReference type="AlphaFoldDB" id="A0A919A3P0"/>
<reference evidence="2" key="1">
    <citation type="journal article" date="2014" name="Int. J. Syst. Evol. Microbiol.">
        <title>Complete genome sequence of Corynebacterium casei LMG S-19264T (=DSM 44701T), isolated from a smear-ripened cheese.</title>
        <authorList>
            <consortium name="US DOE Joint Genome Institute (JGI-PGF)"/>
            <person name="Walter F."/>
            <person name="Albersmeier A."/>
            <person name="Kalinowski J."/>
            <person name="Ruckert C."/>
        </authorList>
    </citation>
    <scope>NUCLEOTIDE SEQUENCE</scope>
    <source>
        <strain evidence="2">JCM 3302</strain>
    </source>
</reference>
<dbReference type="RefSeq" id="WP_189903134.1">
    <property type="nucleotide sequence ID" value="NZ_BNBC01000022.1"/>
</dbReference>
<evidence type="ECO:0000256" key="1">
    <source>
        <dbReference type="SAM" id="MobiDB-lite"/>
    </source>
</evidence>
<evidence type="ECO:0000313" key="2">
    <source>
        <dbReference type="EMBL" id="GHE84798.1"/>
    </source>
</evidence>
<evidence type="ECO:0000313" key="3">
    <source>
        <dbReference type="Proteomes" id="UP000641386"/>
    </source>
</evidence>
<gene>
    <name evidence="2" type="ORF">GCM10014715_46260</name>
</gene>
<keyword evidence="3" id="KW-1185">Reference proteome</keyword>
<comment type="caution">
    <text evidence="2">The sequence shown here is derived from an EMBL/GenBank/DDBJ whole genome shotgun (WGS) entry which is preliminary data.</text>
</comment>
<sequence>MDSTSRAVPPSLGHPPADRPYAELTGGPHPSGVRWASFAEAGSPPPCAPAGREPGKPLLRPWGTGAGGLLPDRGKGAGAGAGAGSAARAAEAAAMPGTVPAVPVPRGILVL</sequence>
<organism evidence="2 3">
    <name type="scientific">Streptomyces spiralis</name>
    <dbReference type="NCBI Taxonomy" id="66376"/>
    <lineage>
        <taxon>Bacteria</taxon>
        <taxon>Bacillati</taxon>
        <taxon>Actinomycetota</taxon>
        <taxon>Actinomycetes</taxon>
        <taxon>Kitasatosporales</taxon>
        <taxon>Streptomycetaceae</taxon>
        <taxon>Streptomyces</taxon>
    </lineage>
</organism>
<accession>A0A919A3P0</accession>
<reference evidence="2" key="2">
    <citation type="submission" date="2020-09" db="EMBL/GenBank/DDBJ databases">
        <authorList>
            <person name="Sun Q."/>
            <person name="Ohkuma M."/>
        </authorList>
    </citation>
    <scope>NUCLEOTIDE SEQUENCE</scope>
    <source>
        <strain evidence="2">JCM 3302</strain>
    </source>
</reference>
<name>A0A919A3P0_9ACTN</name>
<feature type="region of interest" description="Disordered" evidence="1">
    <location>
        <begin position="1"/>
        <end position="99"/>
    </location>
</feature>